<dbReference type="InterPro" id="IPR055346">
    <property type="entry name" value="Fe-S_cluster_assembly_SufBD"/>
</dbReference>
<dbReference type="Pfam" id="PF01458">
    <property type="entry name" value="SUFBD_core"/>
    <property type="match status" value="1"/>
</dbReference>
<dbReference type="GO" id="GO:0016226">
    <property type="term" value="P:iron-sulfur cluster assembly"/>
    <property type="evidence" value="ECO:0007669"/>
    <property type="project" value="InterPro"/>
</dbReference>
<dbReference type="InterPro" id="IPR037284">
    <property type="entry name" value="SUF_FeS_clus_asmbl_SufBD_sf"/>
</dbReference>
<gene>
    <name evidence="2" type="ORF">METZ01_LOCUS433569</name>
</gene>
<dbReference type="PANTHER" id="PTHR43575:SF1">
    <property type="entry name" value="PROTEIN ABCI7, CHLOROPLASTIC"/>
    <property type="match status" value="1"/>
</dbReference>
<dbReference type="EMBL" id="UINC01174537">
    <property type="protein sequence ID" value="SVD80715.1"/>
    <property type="molecule type" value="Genomic_DNA"/>
</dbReference>
<protein>
    <recommendedName>
        <fullName evidence="1">SUF system FeS cluster assembly SufBD core domain-containing protein</fullName>
    </recommendedName>
</protein>
<dbReference type="AlphaFoldDB" id="A0A382YCZ8"/>
<reference evidence="2" key="1">
    <citation type="submission" date="2018-05" db="EMBL/GenBank/DDBJ databases">
        <authorList>
            <person name="Lanie J.A."/>
            <person name="Ng W.-L."/>
            <person name="Kazmierczak K.M."/>
            <person name="Andrzejewski T.M."/>
            <person name="Davidsen T.M."/>
            <person name="Wayne K.J."/>
            <person name="Tettelin H."/>
            <person name="Glass J.I."/>
            <person name="Rusch D."/>
            <person name="Podicherti R."/>
            <person name="Tsui H.-C.T."/>
            <person name="Winkler M.E."/>
        </authorList>
    </citation>
    <scope>NUCLEOTIDE SEQUENCE</scope>
</reference>
<sequence length="253" mass="28103">QPRTLVVAGEGSRVTVMETYIGSGDDPHLVNALTQICVSRGARVCHYKHQGEGENGLHIGTNHIRLDTDSVYSGCVFSGGAGVSRNEIRVRLEGERGDCTLDGIYLGRNQQRVDNWTRVDHMAPYGQTHEVYKGVMEGRAHGAFQGKIRIWPDAIGSQARQLNKNLLLSEAAEVSSKPELEILNDDVKCAHGSTIGDLEEEALFYLRSRGIDEATARQLMIEAFVGEVIERFADVPIRNHFKQLFSQWLRQAS</sequence>
<organism evidence="2">
    <name type="scientific">marine metagenome</name>
    <dbReference type="NCBI Taxonomy" id="408172"/>
    <lineage>
        <taxon>unclassified sequences</taxon>
        <taxon>metagenomes</taxon>
        <taxon>ecological metagenomes</taxon>
    </lineage>
</organism>
<evidence type="ECO:0000259" key="1">
    <source>
        <dbReference type="Pfam" id="PF01458"/>
    </source>
</evidence>
<dbReference type="PANTHER" id="PTHR43575">
    <property type="entry name" value="PROTEIN ABCI7, CHLOROPLASTIC"/>
    <property type="match status" value="1"/>
</dbReference>
<feature type="domain" description="SUF system FeS cluster assembly SufBD core" evidence="1">
    <location>
        <begin position="1"/>
        <end position="224"/>
    </location>
</feature>
<evidence type="ECO:0000313" key="2">
    <source>
        <dbReference type="EMBL" id="SVD80715.1"/>
    </source>
</evidence>
<proteinExistence type="predicted"/>
<feature type="non-terminal residue" evidence="2">
    <location>
        <position position="1"/>
    </location>
</feature>
<dbReference type="InterPro" id="IPR011542">
    <property type="entry name" value="SUF_FeS_clus_asmbl_SufD"/>
</dbReference>
<accession>A0A382YCZ8</accession>
<dbReference type="NCBIfam" id="TIGR01981">
    <property type="entry name" value="sufD"/>
    <property type="match status" value="1"/>
</dbReference>
<dbReference type="SUPFAM" id="SSF101960">
    <property type="entry name" value="Stabilizer of iron transporter SufD"/>
    <property type="match status" value="1"/>
</dbReference>
<dbReference type="InterPro" id="IPR000825">
    <property type="entry name" value="SUF_FeS_clus_asmbl_SufBD_core"/>
</dbReference>
<name>A0A382YCZ8_9ZZZZ</name>